<reference evidence="3 4" key="1">
    <citation type="submission" date="2019-02" db="EMBL/GenBank/DDBJ databases">
        <title>Kribbella capetownensis sp. nov. and Kribbella speibonae sp. nov., isolated from soil.</title>
        <authorList>
            <person name="Curtis S.M."/>
            <person name="Norton I."/>
            <person name="Everest G.J."/>
            <person name="Meyers P.R."/>
        </authorList>
    </citation>
    <scope>NUCLEOTIDE SEQUENCE [LARGE SCALE GENOMIC DNA]</scope>
    <source>
        <strain evidence="3 4">KCTC 29219</strain>
    </source>
</reference>
<dbReference type="AlphaFoldDB" id="A0A4R0H6D6"/>
<gene>
    <name evidence="3" type="ORF">E0H45_28365</name>
</gene>
<feature type="compositionally biased region" description="Low complexity" evidence="1">
    <location>
        <begin position="33"/>
        <end position="53"/>
    </location>
</feature>
<feature type="signal peptide" evidence="2">
    <location>
        <begin position="1"/>
        <end position="21"/>
    </location>
</feature>
<evidence type="ECO:0000313" key="4">
    <source>
        <dbReference type="Proteomes" id="UP000292346"/>
    </source>
</evidence>
<evidence type="ECO:0000256" key="1">
    <source>
        <dbReference type="SAM" id="MobiDB-lite"/>
    </source>
</evidence>
<keyword evidence="2" id="KW-0732">Signal</keyword>
<sequence length="203" mass="21357">MPRRPLLAAVATLSTLTLLTACNGSPEAGRPNTTPTATSQATSPTPTAPSTPSWTAEEQTAIAAAKARYLAARAAIDAALNNPPAATSEKLLQAGTGGKWLVRVLTDVQFTKDRGWYNNGKTRIEGVSVASVKLSAAQPEVLLNACLNTTGSALYFQKTHKPVPAIPANGKRHKVRAQIVYTAASGQSKKMWYLINETALGSC</sequence>
<keyword evidence="4" id="KW-1185">Reference proteome</keyword>
<evidence type="ECO:0008006" key="5">
    <source>
        <dbReference type="Google" id="ProtNLM"/>
    </source>
</evidence>
<dbReference type="OrthoDB" id="3831131at2"/>
<accession>A0A4R0H6D6</accession>
<feature type="chain" id="PRO_5039479583" description="Lipoprotein" evidence="2">
    <location>
        <begin position="22"/>
        <end position="203"/>
    </location>
</feature>
<name>A0A4R0H6D6_9ACTN</name>
<protein>
    <recommendedName>
        <fullName evidence="5">Lipoprotein</fullName>
    </recommendedName>
</protein>
<dbReference type="EMBL" id="SJJZ01000003">
    <property type="protein sequence ID" value="TCC05911.1"/>
    <property type="molecule type" value="Genomic_DNA"/>
</dbReference>
<dbReference type="RefSeq" id="WP_131342896.1">
    <property type="nucleotide sequence ID" value="NZ_SJJZ01000003.1"/>
</dbReference>
<dbReference type="Proteomes" id="UP000292346">
    <property type="component" value="Unassembled WGS sequence"/>
</dbReference>
<proteinExistence type="predicted"/>
<evidence type="ECO:0000313" key="3">
    <source>
        <dbReference type="EMBL" id="TCC05911.1"/>
    </source>
</evidence>
<comment type="caution">
    <text evidence="3">The sequence shown here is derived from an EMBL/GenBank/DDBJ whole genome shotgun (WGS) entry which is preliminary data.</text>
</comment>
<feature type="region of interest" description="Disordered" evidence="1">
    <location>
        <begin position="22"/>
        <end position="53"/>
    </location>
</feature>
<organism evidence="3 4">
    <name type="scientific">Kribbella soli</name>
    <dbReference type="NCBI Taxonomy" id="1124743"/>
    <lineage>
        <taxon>Bacteria</taxon>
        <taxon>Bacillati</taxon>
        <taxon>Actinomycetota</taxon>
        <taxon>Actinomycetes</taxon>
        <taxon>Propionibacteriales</taxon>
        <taxon>Kribbellaceae</taxon>
        <taxon>Kribbella</taxon>
    </lineage>
</organism>
<dbReference type="PROSITE" id="PS51257">
    <property type="entry name" value="PROKAR_LIPOPROTEIN"/>
    <property type="match status" value="1"/>
</dbReference>
<evidence type="ECO:0000256" key="2">
    <source>
        <dbReference type="SAM" id="SignalP"/>
    </source>
</evidence>